<accession>A0A810Q5U8</accession>
<evidence type="ECO:0000313" key="2">
    <source>
        <dbReference type="Proteomes" id="UP000681035"/>
    </source>
</evidence>
<dbReference type="PANTHER" id="PTHR34071">
    <property type="entry name" value="5-NITROIMIDAZOLE ANTIBIOTICS RESISTANCE PROTEIN, NIMA-FAMILY-RELATED PROTEIN-RELATED"/>
    <property type="match status" value="1"/>
</dbReference>
<organism evidence="1 2">
    <name type="scientific">Vescimonas coprocola</name>
    <dbReference type="NCBI Taxonomy" id="2714355"/>
    <lineage>
        <taxon>Bacteria</taxon>
        <taxon>Bacillati</taxon>
        <taxon>Bacillota</taxon>
        <taxon>Clostridia</taxon>
        <taxon>Eubacteriales</taxon>
        <taxon>Oscillospiraceae</taxon>
        <taxon>Vescimonas</taxon>
    </lineage>
</organism>
<dbReference type="Pfam" id="PF12900">
    <property type="entry name" value="Pyridox_ox_2"/>
    <property type="match status" value="1"/>
</dbReference>
<protein>
    <submittedName>
        <fullName evidence="1">Nitroimidazole resistance protein</fullName>
    </submittedName>
</protein>
<dbReference type="InterPro" id="IPR012349">
    <property type="entry name" value="Split_barrel_FMN-bd"/>
</dbReference>
<name>A0A810Q5U8_9FIRM</name>
<sequence>MFRDIRKKKNQISTEAAEQLLIQARRGVLAVNGREGYPYAIPINYYYDREAQKIYFHGARAGHKAEAIRACDKVCFTVYGSETIREEAWAPYLRSVVVFGRCRLLEQSLETMALLKRFAMKYYPEEQLADEEIRQDGAAAQLFEIEIHHLSGKEVQEK</sequence>
<dbReference type="AlphaFoldDB" id="A0A810Q5U8"/>
<gene>
    <name evidence="1" type="ORF">MM50RIKEN_14100</name>
</gene>
<dbReference type="SUPFAM" id="SSF50475">
    <property type="entry name" value="FMN-binding split barrel"/>
    <property type="match status" value="1"/>
</dbReference>
<proteinExistence type="predicted"/>
<dbReference type="Proteomes" id="UP000681035">
    <property type="component" value="Chromosome"/>
</dbReference>
<reference evidence="1" key="1">
    <citation type="submission" date="2020-09" db="EMBL/GenBank/DDBJ databases">
        <title>New species isolated from human feces.</title>
        <authorList>
            <person name="Kitahara M."/>
            <person name="Shigeno Y."/>
            <person name="Shime M."/>
            <person name="Matsumoto Y."/>
            <person name="Nakamura S."/>
            <person name="Motooka D."/>
            <person name="Fukuoka S."/>
            <person name="Nishikawa H."/>
            <person name="Benno Y."/>
        </authorList>
    </citation>
    <scope>NUCLEOTIDE SEQUENCE</scope>
    <source>
        <strain evidence="1">MM50</strain>
    </source>
</reference>
<dbReference type="PANTHER" id="PTHR34071:SF2">
    <property type="entry name" value="FLAVIN-NUCLEOTIDE-BINDING PROTEIN"/>
    <property type="match status" value="1"/>
</dbReference>
<dbReference type="Gene3D" id="2.30.110.10">
    <property type="entry name" value="Electron Transport, Fmn-binding Protein, Chain A"/>
    <property type="match status" value="1"/>
</dbReference>
<evidence type="ECO:0000313" key="1">
    <source>
        <dbReference type="EMBL" id="BCK81647.1"/>
    </source>
</evidence>
<dbReference type="RefSeq" id="WP_213540403.1">
    <property type="nucleotide sequence ID" value="NZ_AP023418.1"/>
</dbReference>
<dbReference type="InterPro" id="IPR024747">
    <property type="entry name" value="Pyridox_Oxase-rel"/>
</dbReference>
<dbReference type="EMBL" id="AP023418">
    <property type="protein sequence ID" value="BCK81647.1"/>
    <property type="molecule type" value="Genomic_DNA"/>
</dbReference>
<dbReference type="KEGG" id="vcop:MM50RIKEN_14100"/>
<keyword evidence="2" id="KW-1185">Reference proteome</keyword>